<comment type="caution">
    <text evidence="2">The sequence shown here is derived from an EMBL/GenBank/DDBJ whole genome shotgun (WGS) entry which is preliminary data.</text>
</comment>
<organism evidence="2 3">
    <name type="scientific">Myxacorys almedinensis A</name>
    <dbReference type="NCBI Taxonomy" id="2690445"/>
    <lineage>
        <taxon>Bacteria</taxon>
        <taxon>Bacillati</taxon>
        <taxon>Cyanobacteriota</taxon>
        <taxon>Cyanophyceae</taxon>
        <taxon>Leptolyngbyales</taxon>
        <taxon>Leptolyngbyaceae</taxon>
        <taxon>Myxacorys</taxon>
        <taxon>Myxacorys almedinensis</taxon>
    </lineage>
</organism>
<feature type="domain" description="DUF4351" evidence="1">
    <location>
        <begin position="3"/>
        <end position="24"/>
    </location>
</feature>
<evidence type="ECO:0000313" key="3">
    <source>
        <dbReference type="Proteomes" id="UP000646053"/>
    </source>
</evidence>
<reference evidence="2" key="1">
    <citation type="submission" date="2019-12" db="EMBL/GenBank/DDBJ databases">
        <title>High-Quality draft genome sequences of three cyanobacteria isolated from the limestone walls of the Old Cathedral of Coimbra.</title>
        <authorList>
            <person name="Tiago I."/>
            <person name="Soares F."/>
            <person name="Portugal A."/>
        </authorList>
    </citation>
    <scope>NUCLEOTIDE SEQUENCE</scope>
    <source>
        <strain evidence="2">A</strain>
    </source>
</reference>
<dbReference type="RefSeq" id="WP_162422576.1">
    <property type="nucleotide sequence ID" value="NZ_WVIE01000006.1"/>
</dbReference>
<proteinExistence type="predicted"/>
<dbReference type="Pfam" id="PF14261">
    <property type="entry name" value="DUF4351"/>
    <property type="match status" value="1"/>
</dbReference>
<name>A0A8J7Z2R3_9CYAN</name>
<evidence type="ECO:0000259" key="1">
    <source>
        <dbReference type="Pfam" id="PF14261"/>
    </source>
</evidence>
<evidence type="ECO:0000313" key="2">
    <source>
        <dbReference type="EMBL" id="NDJ17063.1"/>
    </source>
</evidence>
<keyword evidence="3" id="KW-1185">Reference proteome</keyword>
<gene>
    <name evidence="2" type="ORF">GS601_07145</name>
</gene>
<sequence length="29" mass="3271">MPVLEDLSEALLDFTTLADLEAWLEAINH</sequence>
<dbReference type="EMBL" id="WVIE01000006">
    <property type="protein sequence ID" value="NDJ17063.1"/>
    <property type="molecule type" value="Genomic_DNA"/>
</dbReference>
<protein>
    <submittedName>
        <fullName evidence="2">DUF4351 domain-containing protein</fullName>
    </submittedName>
</protein>
<dbReference type="Proteomes" id="UP000646053">
    <property type="component" value="Unassembled WGS sequence"/>
</dbReference>
<dbReference type="AlphaFoldDB" id="A0A8J7Z2R3"/>
<dbReference type="InterPro" id="IPR025587">
    <property type="entry name" value="DUF4351"/>
</dbReference>
<accession>A0A8J7Z2R3</accession>